<feature type="region of interest" description="Disordered" evidence="1">
    <location>
        <begin position="748"/>
        <end position="774"/>
    </location>
</feature>
<sequence length="816" mass="90018">MSAQQQHLLPSPSAHRLLTGSGKHCMQNTQIWTAARCQRLLRQLQCRLVSLRKLVDEARRPQTAQTKRPRADEEFTKRPKRIRYTYAKRRSVLAPEKSTTSSTLTPPRALRTLGSMKIKHSPSGVGRIDFTTPVLCSFDQQDPTFESTSKDPVLKANSPTSLAAGLQSLRRIVPDNQYRICEIIFGWLSGLLSSTESLGQTAHPKSLLGLCLRKVPDAVAVIEEWDRQTAAKEGKSSKWESSKASTELYEQLEGFGTASIGWKSLKLVVRAHALCLLTAAVAEGLFEPSFVRLLADLCLSLGCRAEGARLVSSLKLPLSAPRGSASTLFEGGSIQPLGAILRSLQGQGTSGPSWCCLSTLIRNKKLSLTWLTSRAFQPVWMRGIEVLLHSRTPVVSVIDFICTAINQLLMGNAKETESEEASEDETLMNALAAMAAATWTLGAELSVNEPWKVQAVRRMLFTLETCVLQQQSRRGAFRSRGLFLVVLARFIAAAMIDSDVVSSTTKKRAIHDCLRLLTVRNSTPTQPQYRQTLLLACSIAQYRGQACGLPCHDILFKIRVSLNELGLPDWFQIGLVSDGAFLLAQKTRDLRDVAFAERLSAAGKGTLEISTMFSGWRWEEGIGEWVLSSPHQERRNEPRQQYRHRNGTGCQTGEDRLSDSRVQTGSPLRRTRAGYDHTFRHGIHENNSSGCDKGSGGDDDTDDTDNEVGNDTSATSITDDGVVREDSGDELGGDDHLAHIPAISQQHSYSVCKRNESSNSNSVNTSTSTSTTTKTIRKVKRLDITRTWQTTRLDQVGLGETRQVAGDTDDELSMLY</sequence>
<reference evidence="2" key="1">
    <citation type="submission" date="2022-09" db="EMBL/GenBank/DDBJ databases">
        <title>Fusarium specimens isolated from Avocado Roots.</title>
        <authorList>
            <person name="Stajich J."/>
            <person name="Roper C."/>
            <person name="Heimlech-Rivalta G."/>
        </authorList>
    </citation>
    <scope>NUCLEOTIDE SEQUENCE</scope>
    <source>
        <strain evidence="2">CF00095</strain>
    </source>
</reference>
<keyword evidence="3" id="KW-1185">Reference proteome</keyword>
<evidence type="ECO:0000313" key="3">
    <source>
        <dbReference type="Proteomes" id="UP001152024"/>
    </source>
</evidence>
<feature type="compositionally biased region" description="Basic and acidic residues" evidence="1">
    <location>
        <begin position="673"/>
        <end position="684"/>
    </location>
</feature>
<feature type="compositionally biased region" description="Basic and acidic residues" evidence="1">
    <location>
        <begin position="631"/>
        <end position="640"/>
    </location>
</feature>
<name>A0ABQ8QYL1_FUSEQ</name>
<feature type="compositionally biased region" description="Acidic residues" evidence="1">
    <location>
        <begin position="697"/>
        <end position="708"/>
    </location>
</feature>
<feature type="region of interest" description="Disordered" evidence="1">
    <location>
        <begin position="629"/>
        <end position="736"/>
    </location>
</feature>
<protein>
    <submittedName>
        <fullName evidence="2">Uncharacterized protein</fullName>
    </submittedName>
</protein>
<organism evidence="2 3">
    <name type="scientific">Fusarium equiseti</name>
    <name type="common">Fusarium scirpi</name>
    <dbReference type="NCBI Taxonomy" id="61235"/>
    <lineage>
        <taxon>Eukaryota</taxon>
        <taxon>Fungi</taxon>
        <taxon>Dikarya</taxon>
        <taxon>Ascomycota</taxon>
        <taxon>Pezizomycotina</taxon>
        <taxon>Sordariomycetes</taxon>
        <taxon>Hypocreomycetidae</taxon>
        <taxon>Hypocreales</taxon>
        <taxon>Nectriaceae</taxon>
        <taxon>Fusarium</taxon>
        <taxon>Fusarium incarnatum-equiseti species complex</taxon>
    </lineage>
</organism>
<dbReference type="EMBL" id="JAOQBH010000025">
    <property type="protein sequence ID" value="KAJ4116205.1"/>
    <property type="molecule type" value="Genomic_DNA"/>
</dbReference>
<feature type="compositionally biased region" description="Low complexity" evidence="1">
    <location>
        <begin position="757"/>
        <end position="774"/>
    </location>
</feature>
<gene>
    <name evidence="2" type="ORF">NW768_010994</name>
</gene>
<evidence type="ECO:0000256" key="1">
    <source>
        <dbReference type="SAM" id="MobiDB-lite"/>
    </source>
</evidence>
<dbReference type="Proteomes" id="UP001152024">
    <property type="component" value="Unassembled WGS sequence"/>
</dbReference>
<evidence type="ECO:0000313" key="2">
    <source>
        <dbReference type="EMBL" id="KAJ4116205.1"/>
    </source>
</evidence>
<accession>A0ABQ8QYL1</accession>
<comment type="caution">
    <text evidence="2">The sequence shown here is derived from an EMBL/GenBank/DDBJ whole genome shotgun (WGS) entry which is preliminary data.</text>
</comment>
<proteinExistence type="predicted"/>